<dbReference type="GO" id="GO:0080120">
    <property type="term" value="P:CAAX-box protein maturation"/>
    <property type="evidence" value="ECO:0007669"/>
    <property type="project" value="UniProtKB-ARBA"/>
</dbReference>
<dbReference type="PANTHER" id="PTHR43592">
    <property type="entry name" value="CAAX AMINO TERMINAL PROTEASE"/>
    <property type="match status" value="1"/>
</dbReference>
<keyword evidence="1" id="KW-0812">Transmembrane</keyword>
<comment type="caution">
    <text evidence="3">The sequence shown here is derived from an EMBL/GenBank/DDBJ whole genome shotgun (WGS) entry which is preliminary data.</text>
</comment>
<dbReference type="EMBL" id="BIFS01000001">
    <property type="protein sequence ID" value="GCE21076.1"/>
    <property type="molecule type" value="Genomic_DNA"/>
</dbReference>
<keyword evidence="4" id="KW-1185">Reference proteome</keyword>
<feature type="transmembrane region" description="Helical" evidence="1">
    <location>
        <begin position="147"/>
        <end position="166"/>
    </location>
</feature>
<feature type="transmembrane region" description="Helical" evidence="1">
    <location>
        <begin position="14"/>
        <end position="36"/>
    </location>
</feature>
<feature type="transmembrane region" description="Helical" evidence="1">
    <location>
        <begin position="121"/>
        <end position="141"/>
    </location>
</feature>
<dbReference type="AlphaFoldDB" id="A0A402APN2"/>
<evidence type="ECO:0000313" key="3">
    <source>
        <dbReference type="EMBL" id="GCE21076.1"/>
    </source>
</evidence>
<sequence>MIYPHMQELGTTTLVYALANLVTRLLLWVIPVFLYLRYIDHVDPIAYLKLNQYWKRGMLIGLALSVLNFLGMLLRFGPPHPSIQYVTWNGVLNTSILIGFFEEIPFRGFILQKLQEKFPFWLSNLLSSLLFLGIHLPGWILLHTLTWSNVISIFVLGSIFAIIFYYSKSLWSSIITHSLNDFLSSVLFHIS</sequence>
<protein>
    <recommendedName>
        <fullName evidence="2">CAAX prenyl protease 2/Lysostaphin resistance protein A-like domain-containing protein</fullName>
    </recommendedName>
</protein>
<reference evidence="4" key="1">
    <citation type="submission" date="2018-12" db="EMBL/GenBank/DDBJ databases">
        <title>Tengunoibacter tsumagoiensis gen. nov., sp. nov., Dictyobacter kobayashii sp. nov., D. alpinus sp. nov., and D. joshuensis sp. nov. and description of Dictyobacteraceae fam. nov. within the order Ktedonobacterales isolated from Tengu-no-mugimeshi.</title>
        <authorList>
            <person name="Wang C.M."/>
            <person name="Zheng Y."/>
            <person name="Sakai Y."/>
            <person name="Toyoda A."/>
            <person name="Minakuchi Y."/>
            <person name="Abe K."/>
            <person name="Yokota A."/>
            <person name="Yabe S."/>
        </authorList>
    </citation>
    <scope>NUCLEOTIDE SEQUENCE [LARGE SCALE GENOMIC DNA]</scope>
    <source>
        <strain evidence="4">Uno11</strain>
    </source>
</reference>
<evidence type="ECO:0000259" key="2">
    <source>
        <dbReference type="Pfam" id="PF02517"/>
    </source>
</evidence>
<accession>A0A402APN2</accession>
<feature type="transmembrane region" description="Helical" evidence="1">
    <location>
        <begin position="57"/>
        <end position="76"/>
    </location>
</feature>
<dbReference type="Pfam" id="PF02517">
    <property type="entry name" value="Rce1-like"/>
    <property type="match status" value="1"/>
</dbReference>
<feature type="domain" description="CAAX prenyl protease 2/Lysostaphin resistance protein A-like" evidence="2">
    <location>
        <begin position="90"/>
        <end position="183"/>
    </location>
</feature>
<name>A0A402APN2_9CHLR</name>
<dbReference type="GO" id="GO:0004175">
    <property type="term" value="F:endopeptidase activity"/>
    <property type="evidence" value="ECO:0007669"/>
    <property type="project" value="UniProtKB-ARBA"/>
</dbReference>
<feature type="transmembrane region" description="Helical" evidence="1">
    <location>
        <begin position="82"/>
        <end position="101"/>
    </location>
</feature>
<keyword evidence="1" id="KW-1133">Transmembrane helix</keyword>
<dbReference type="Proteomes" id="UP000287188">
    <property type="component" value="Unassembled WGS sequence"/>
</dbReference>
<keyword evidence="1" id="KW-0472">Membrane</keyword>
<dbReference type="PANTHER" id="PTHR43592:SF15">
    <property type="entry name" value="CAAX AMINO TERMINAL PROTEASE FAMILY PROTEIN"/>
    <property type="match status" value="1"/>
</dbReference>
<evidence type="ECO:0000313" key="4">
    <source>
        <dbReference type="Proteomes" id="UP000287188"/>
    </source>
</evidence>
<organism evidence="3 4">
    <name type="scientific">Dictyobacter kobayashii</name>
    <dbReference type="NCBI Taxonomy" id="2014872"/>
    <lineage>
        <taxon>Bacteria</taxon>
        <taxon>Bacillati</taxon>
        <taxon>Chloroflexota</taxon>
        <taxon>Ktedonobacteria</taxon>
        <taxon>Ktedonobacterales</taxon>
        <taxon>Dictyobacteraceae</taxon>
        <taxon>Dictyobacter</taxon>
    </lineage>
</organism>
<proteinExistence type="predicted"/>
<gene>
    <name evidence="3" type="ORF">KDK_48760</name>
</gene>
<dbReference type="InterPro" id="IPR003675">
    <property type="entry name" value="Rce1/LyrA-like_dom"/>
</dbReference>
<evidence type="ECO:0000256" key="1">
    <source>
        <dbReference type="SAM" id="Phobius"/>
    </source>
</evidence>